<feature type="domain" description="Dienelactone hydrolase" evidence="1">
    <location>
        <begin position="7"/>
        <end position="219"/>
    </location>
</feature>
<dbReference type="InterPro" id="IPR029058">
    <property type="entry name" value="AB_hydrolase_fold"/>
</dbReference>
<sequence>MAEGSLPGYLWLPDSGHGPGLVLCQEIFGVSEYIRDRAADLADLGYVVLAPEFYHRLPAQSVDETRDDFLQQALALAGEVDWETAVGEGVAALEWLSGQDDVVGNPGLIGFCFGGGLAFAIAAEGDPSTLVSYYGSALPGLLGLADRVRCPQLHHFGESDSYIAADQVAAIEEAVTAGGKTEFHTYPGADHAFDNPHPQFHHATASAAAWSRTVEFLSRTLP</sequence>
<dbReference type="OrthoDB" id="3208682at2"/>
<accession>A0A4S5E2A4</accession>
<evidence type="ECO:0000313" key="3">
    <source>
        <dbReference type="Proteomes" id="UP000305233"/>
    </source>
</evidence>
<dbReference type="Proteomes" id="UP000305233">
    <property type="component" value="Unassembled WGS sequence"/>
</dbReference>
<dbReference type="InterPro" id="IPR002925">
    <property type="entry name" value="Dienelactn_hydro"/>
</dbReference>
<dbReference type="SUPFAM" id="SSF53474">
    <property type="entry name" value="alpha/beta-Hydrolases"/>
    <property type="match status" value="1"/>
</dbReference>
<dbReference type="GO" id="GO:0016787">
    <property type="term" value="F:hydrolase activity"/>
    <property type="evidence" value="ECO:0007669"/>
    <property type="project" value="UniProtKB-KW"/>
</dbReference>
<dbReference type="InterPro" id="IPR051049">
    <property type="entry name" value="Dienelactone_hydrolase-like"/>
</dbReference>
<gene>
    <name evidence="2" type="ORF">E8P82_12080</name>
</gene>
<dbReference type="Pfam" id="PF01738">
    <property type="entry name" value="DLH"/>
    <property type="match status" value="1"/>
</dbReference>
<reference evidence="2 3" key="1">
    <citation type="submission" date="2019-04" db="EMBL/GenBank/DDBJ databases">
        <authorList>
            <person name="Liu Q."/>
            <person name="Xin Y.-H."/>
        </authorList>
    </citation>
    <scope>NUCLEOTIDE SEQUENCE [LARGE SCALE GENOMIC DNA]</scope>
    <source>
        <strain evidence="2 3">AM23</strain>
    </source>
</reference>
<protein>
    <submittedName>
        <fullName evidence="2">Dienelactone hydrolase family protein</fullName>
    </submittedName>
</protein>
<keyword evidence="2" id="KW-0378">Hydrolase</keyword>
<dbReference type="PANTHER" id="PTHR46623">
    <property type="entry name" value="CARBOXYMETHYLENEBUTENOLIDASE-RELATED"/>
    <property type="match status" value="1"/>
</dbReference>
<keyword evidence="3" id="KW-1185">Reference proteome</keyword>
<dbReference type="AlphaFoldDB" id="A0A4S5E2A4"/>
<comment type="caution">
    <text evidence="2">The sequence shown here is derived from an EMBL/GenBank/DDBJ whole genome shotgun (WGS) entry which is preliminary data.</text>
</comment>
<organism evidence="2 3">
    <name type="scientific">Arthrobacter echini</name>
    <dbReference type="NCBI Taxonomy" id="1529066"/>
    <lineage>
        <taxon>Bacteria</taxon>
        <taxon>Bacillati</taxon>
        <taxon>Actinomycetota</taxon>
        <taxon>Actinomycetes</taxon>
        <taxon>Micrococcales</taxon>
        <taxon>Micrococcaceae</taxon>
        <taxon>Arthrobacter</taxon>
    </lineage>
</organism>
<proteinExistence type="predicted"/>
<dbReference type="Gene3D" id="3.40.50.1820">
    <property type="entry name" value="alpha/beta hydrolase"/>
    <property type="match status" value="1"/>
</dbReference>
<dbReference type="EMBL" id="SSWH01000011">
    <property type="protein sequence ID" value="THJ65531.1"/>
    <property type="molecule type" value="Genomic_DNA"/>
</dbReference>
<name>A0A4S5E2A4_9MICC</name>
<evidence type="ECO:0000259" key="1">
    <source>
        <dbReference type="Pfam" id="PF01738"/>
    </source>
</evidence>
<dbReference type="PANTHER" id="PTHR46623:SF6">
    <property type="entry name" value="ALPHA_BETA-HYDROLASES SUPERFAMILY PROTEIN"/>
    <property type="match status" value="1"/>
</dbReference>
<evidence type="ECO:0000313" key="2">
    <source>
        <dbReference type="EMBL" id="THJ65531.1"/>
    </source>
</evidence>